<dbReference type="EMBL" id="CM037627">
    <property type="protein sequence ID" value="KAH7989585.1"/>
    <property type="molecule type" value="Genomic_DNA"/>
</dbReference>
<comment type="caution">
    <text evidence="1">The sequence shown here is derived from an EMBL/GenBank/DDBJ whole genome shotgun (WGS) entry which is preliminary data.</text>
</comment>
<evidence type="ECO:0000313" key="1">
    <source>
        <dbReference type="EMBL" id="KAH7989585.1"/>
    </source>
</evidence>
<protein>
    <submittedName>
        <fullName evidence="1">PtdIns(3,5)P(2) sythesis regulation factor</fullName>
    </submittedName>
</protein>
<dbReference type="Proteomes" id="UP000827872">
    <property type="component" value="Linkage Group LG14"/>
</dbReference>
<accession>A0ACB8EAL7</accession>
<gene>
    <name evidence="1" type="primary">VAC14_1</name>
    <name evidence="1" type="ORF">K3G42_011315</name>
</gene>
<keyword evidence="2" id="KW-1185">Reference proteome</keyword>
<name>A0ACB8EAL7_9SAUR</name>
<proteinExistence type="predicted"/>
<organism evidence="1 2">
    <name type="scientific">Sphaerodactylus townsendi</name>
    <dbReference type="NCBI Taxonomy" id="933632"/>
    <lineage>
        <taxon>Eukaryota</taxon>
        <taxon>Metazoa</taxon>
        <taxon>Chordata</taxon>
        <taxon>Craniata</taxon>
        <taxon>Vertebrata</taxon>
        <taxon>Euteleostomi</taxon>
        <taxon>Lepidosauria</taxon>
        <taxon>Squamata</taxon>
        <taxon>Bifurcata</taxon>
        <taxon>Gekkota</taxon>
        <taxon>Sphaerodactylidae</taxon>
        <taxon>Sphaerodactylus</taxon>
    </lineage>
</organism>
<evidence type="ECO:0000313" key="2">
    <source>
        <dbReference type="Proteomes" id="UP000827872"/>
    </source>
</evidence>
<sequence length="88" mass="9876">MASANKNMAFALNILRRHFTEISGAFPRAIKALMDDSKTSPAAKTSAATTAIDYAELLQHFEKVQNKHLQVRHQRANRGETLDRRAIL</sequence>
<reference evidence="1" key="1">
    <citation type="submission" date="2021-08" db="EMBL/GenBank/DDBJ databases">
        <title>The first chromosome-level gecko genome reveals the dynamic sex chromosomes of Neotropical dwarf geckos (Sphaerodactylidae: Sphaerodactylus).</title>
        <authorList>
            <person name="Pinto B.J."/>
            <person name="Keating S.E."/>
            <person name="Gamble T."/>
        </authorList>
    </citation>
    <scope>NUCLEOTIDE SEQUENCE</scope>
    <source>
        <strain evidence="1">TG3544</strain>
    </source>
</reference>